<evidence type="ECO:0000313" key="1">
    <source>
        <dbReference type="EMBL" id="OYQ35107.1"/>
    </source>
</evidence>
<keyword evidence="2" id="KW-1185">Reference proteome</keyword>
<dbReference type="AlphaFoldDB" id="A0A255Z0T3"/>
<protein>
    <submittedName>
        <fullName evidence="1">Uncharacterized protein</fullName>
    </submittedName>
</protein>
<gene>
    <name evidence="1" type="ORF">CHU92_11040</name>
</gene>
<sequence>MLFSSIRNIIPAFQDTQVVKAHHTKQGHSLVTLLEKTVLNDLQLDDADEVEFFFYNNVSTQKQPAFSVKKNLVLPEKHFFSAYKVPLYDLYCNWKFHLS</sequence>
<organism evidence="1 2">
    <name type="scientific">Flavobacterium cyanobacteriorum</name>
    <dbReference type="NCBI Taxonomy" id="2022802"/>
    <lineage>
        <taxon>Bacteria</taxon>
        <taxon>Pseudomonadati</taxon>
        <taxon>Bacteroidota</taxon>
        <taxon>Flavobacteriia</taxon>
        <taxon>Flavobacteriales</taxon>
        <taxon>Flavobacteriaceae</taxon>
        <taxon>Flavobacterium</taxon>
    </lineage>
</organism>
<proteinExistence type="predicted"/>
<comment type="caution">
    <text evidence="1">The sequence shown here is derived from an EMBL/GenBank/DDBJ whole genome shotgun (WGS) entry which is preliminary data.</text>
</comment>
<dbReference type="EMBL" id="NOXV01000286">
    <property type="protein sequence ID" value="OYQ35107.1"/>
    <property type="molecule type" value="Genomic_DNA"/>
</dbReference>
<name>A0A255Z0T3_9FLAO</name>
<accession>A0A255Z0T3</accession>
<evidence type="ECO:0000313" key="2">
    <source>
        <dbReference type="Proteomes" id="UP000216605"/>
    </source>
</evidence>
<reference evidence="1 2" key="1">
    <citation type="submission" date="2017-07" db="EMBL/GenBank/DDBJ databases">
        <title>Flavobacterium cyanobacteriorum sp. nov., isolated from cyanobacterial aggregates in a eutrophic lake.</title>
        <authorList>
            <person name="Cai H."/>
        </authorList>
    </citation>
    <scope>NUCLEOTIDE SEQUENCE [LARGE SCALE GENOMIC DNA]</scope>
    <source>
        <strain evidence="1 2">TH021</strain>
    </source>
</reference>
<dbReference type="Proteomes" id="UP000216605">
    <property type="component" value="Unassembled WGS sequence"/>
</dbReference>